<keyword evidence="4 9" id="KW-0560">Oxidoreductase</keyword>
<dbReference type="EMBL" id="FYEH01000005">
    <property type="protein sequence ID" value="SNB66390.1"/>
    <property type="molecule type" value="Genomic_DNA"/>
</dbReference>
<dbReference type="SUPFAM" id="SSF51735">
    <property type="entry name" value="NAD(P)-binding Rossmann-fold domains"/>
    <property type="match status" value="1"/>
</dbReference>
<dbReference type="GO" id="GO:0046167">
    <property type="term" value="P:glycerol-3-phosphate biosynthetic process"/>
    <property type="evidence" value="ECO:0007669"/>
    <property type="project" value="UniProtKB-UniRule"/>
</dbReference>
<keyword evidence="2 9" id="KW-0444">Lipid biosynthesis</keyword>
<dbReference type="AlphaFoldDB" id="A0A212R318"/>
<keyword evidence="9" id="KW-0963">Cytoplasm</keyword>
<comment type="catalytic activity">
    <reaction evidence="9 14">
        <text>sn-glycerol 3-phosphate + NADP(+) = dihydroxyacetone phosphate + NADPH + H(+)</text>
        <dbReference type="Rhea" id="RHEA:11096"/>
        <dbReference type="ChEBI" id="CHEBI:15378"/>
        <dbReference type="ChEBI" id="CHEBI:57597"/>
        <dbReference type="ChEBI" id="CHEBI:57642"/>
        <dbReference type="ChEBI" id="CHEBI:57783"/>
        <dbReference type="ChEBI" id="CHEBI:58349"/>
        <dbReference type="EC" id="1.1.1.94"/>
    </reaction>
</comment>
<evidence type="ECO:0000256" key="8">
    <source>
        <dbReference type="ARBA" id="ARBA00023264"/>
    </source>
</evidence>
<feature type="binding site" evidence="9">
    <location>
        <position position="249"/>
    </location>
    <ligand>
        <name>NADPH</name>
        <dbReference type="ChEBI" id="CHEBI:57783"/>
    </ligand>
</feature>
<feature type="binding site" evidence="9">
    <location>
        <position position="130"/>
    </location>
    <ligand>
        <name>sn-glycerol 3-phosphate</name>
        <dbReference type="ChEBI" id="CHEBI:57597"/>
    </ligand>
</feature>
<dbReference type="NCBIfam" id="NF000940">
    <property type="entry name" value="PRK00094.1-2"/>
    <property type="match status" value="1"/>
</dbReference>
<dbReference type="PROSITE" id="PS00957">
    <property type="entry name" value="NAD_G3PDH"/>
    <property type="match status" value="1"/>
</dbReference>
<dbReference type="SUPFAM" id="SSF48179">
    <property type="entry name" value="6-phosphogluconate dehydrogenase C-terminal domain-like"/>
    <property type="match status" value="1"/>
</dbReference>
<comment type="caution">
    <text evidence="9">Lacks conserved residue(s) required for the propagation of feature annotation.</text>
</comment>
<feature type="active site" description="Proton acceptor" evidence="9 10">
    <location>
        <position position="185"/>
    </location>
</feature>
<feature type="binding site" evidence="9">
    <location>
        <position position="102"/>
    </location>
    <ligand>
        <name>sn-glycerol 3-phosphate</name>
        <dbReference type="ChEBI" id="CHEBI:57597"/>
    </ligand>
</feature>
<dbReference type="InterPro" id="IPR006109">
    <property type="entry name" value="G3P_DH_NAD-dep_C"/>
</dbReference>
<dbReference type="EC" id="1.1.1.94" evidence="9"/>
<feature type="binding site" evidence="12">
    <location>
        <position position="249"/>
    </location>
    <ligand>
        <name>NAD(+)</name>
        <dbReference type="ChEBI" id="CHEBI:57540"/>
    </ligand>
</feature>
<dbReference type="PANTHER" id="PTHR11728:SF1">
    <property type="entry name" value="GLYCEROL-3-PHOSPHATE DEHYDROGENASE [NAD(+)] 2, CHLOROPLASTIC"/>
    <property type="match status" value="1"/>
</dbReference>
<feature type="binding site" evidence="9">
    <location>
        <position position="32"/>
    </location>
    <ligand>
        <name>NADPH</name>
        <dbReference type="ChEBI" id="CHEBI:57783"/>
    </ligand>
</feature>
<dbReference type="GO" id="GO:0005975">
    <property type="term" value="P:carbohydrate metabolic process"/>
    <property type="evidence" value="ECO:0007669"/>
    <property type="project" value="InterPro"/>
</dbReference>
<dbReference type="GO" id="GO:0005829">
    <property type="term" value="C:cytosol"/>
    <property type="evidence" value="ECO:0007669"/>
    <property type="project" value="TreeGrafter"/>
</dbReference>
<keyword evidence="7 9" id="KW-0594">Phospholipid biosynthesis</keyword>
<feature type="domain" description="Glycerol-3-phosphate dehydrogenase NAD-dependent N-terminal" evidence="15">
    <location>
        <begin position="3"/>
        <end position="152"/>
    </location>
</feature>
<feature type="binding site" evidence="9">
    <location>
        <position position="134"/>
    </location>
    <ligand>
        <name>NADPH</name>
        <dbReference type="ChEBI" id="CHEBI:57783"/>
    </ligand>
</feature>
<dbReference type="RefSeq" id="WP_088561118.1">
    <property type="nucleotide sequence ID" value="NZ_FYEH01000005.1"/>
</dbReference>
<feature type="binding site" evidence="9">
    <location>
        <position position="102"/>
    </location>
    <ligand>
        <name>NADPH</name>
        <dbReference type="ChEBI" id="CHEBI:57783"/>
    </ligand>
</feature>
<evidence type="ECO:0000256" key="10">
    <source>
        <dbReference type="PIRSR" id="PIRSR000114-1"/>
    </source>
</evidence>
<evidence type="ECO:0000256" key="7">
    <source>
        <dbReference type="ARBA" id="ARBA00023209"/>
    </source>
</evidence>
<dbReference type="PIRSF" id="PIRSF000114">
    <property type="entry name" value="Glycerol-3-P_dh"/>
    <property type="match status" value="1"/>
</dbReference>
<keyword evidence="6 9" id="KW-0443">Lipid metabolism</keyword>
<proteinExistence type="inferred from homology"/>
<feature type="binding site" evidence="12">
    <location>
        <position position="134"/>
    </location>
    <ligand>
        <name>NAD(+)</name>
        <dbReference type="ChEBI" id="CHEBI:57540"/>
    </ligand>
</feature>
<feature type="binding site" evidence="9">
    <location>
        <position position="185"/>
    </location>
    <ligand>
        <name>sn-glycerol 3-phosphate</name>
        <dbReference type="ChEBI" id="CHEBI:57597"/>
    </ligand>
</feature>
<feature type="binding site" evidence="11">
    <location>
        <begin position="249"/>
        <end position="250"/>
    </location>
    <ligand>
        <name>substrate</name>
    </ligand>
</feature>
<comment type="catalytic activity">
    <reaction evidence="9">
        <text>sn-glycerol 3-phosphate + NAD(+) = dihydroxyacetone phosphate + NADH + H(+)</text>
        <dbReference type="Rhea" id="RHEA:11092"/>
        <dbReference type="ChEBI" id="CHEBI:15378"/>
        <dbReference type="ChEBI" id="CHEBI:57540"/>
        <dbReference type="ChEBI" id="CHEBI:57597"/>
        <dbReference type="ChEBI" id="CHEBI:57642"/>
        <dbReference type="ChEBI" id="CHEBI:57945"/>
        <dbReference type="EC" id="1.1.1.94"/>
    </reaction>
</comment>
<feature type="binding site" evidence="9">
    <location>
        <position position="250"/>
    </location>
    <ligand>
        <name>sn-glycerol 3-phosphate</name>
        <dbReference type="ChEBI" id="CHEBI:57597"/>
    </ligand>
</feature>
<comment type="pathway">
    <text evidence="9">Membrane lipid metabolism; glycerophospholipid metabolism.</text>
</comment>
<feature type="binding site" evidence="9">
    <location>
        <position position="248"/>
    </location>
    <ligand>
        <name>sn-glycerol 3-phosphate</name>
        <dbReference type="ChEBI" id="CHEBI:57597"/>
    </ligand>
</feature>
<dbReference type="UniPathway" id="UPA00940"/>
<evidence type="ECO:0000313" key="18">
    <source>
        <dbReference type="Proteomes" id="UP000197065"/>
    </source>
</evidence>
<keyword evidence="9" id="KW-0547">Nucleotide-binding</keyword>
<keyword evidence="8 9" id="KW-1208">Phospholipid metabolism</keyword>
<evidence type="ECO:0000256" key="3">
    <source>
        <dbReference type="ARBA" id="ARBA00022857"/>
    </source>
</evidence>
<dbReference type="Proteomes" id="UP000197065">
    <property type="component" value="Unassembled WGS sequence"/>
</dbReference>
<feature type="binding site" evidence="9">
    <location>
        <position position="275"/>
    </location>
    <ligand>
        <name>NADPH</name>
        <dbReference type="ChEBI" id="CHEBI:57783"/>
    </ligand>
</feature>
<feature type="binding site" evidence="12">
    <location>
        <begin position="8"/>
        <end position="13"/>
    </location>
    <ligand>
        <name>NAD(+)</name>
        <dbReference type="ChEBI" id="CHEBI:57540"/>
    </ligand>
</feature>
<dbReference type="NCBIfam" id="NF000942">
    <property type="entry name" value="PRK00094.1-4"/>
    <property type="match status" value="1"/>
</dbReference>
<feature type="domain" description="Glycerol-3-phosphate dehydrogenase NAD-dependent C-terminal" evidence="16">
    <location>
        <begin position="174"/>
        <end position="315"/>
    </location>
</feature>
<dbReference type="GO" id="GO:0008654">
    <property type="term" value="P:phospholipid biosynthetic process"/>
    <property type="evidence" value="ECO:0007669"/>
    <property type="project" value="UniProtKB-KW"/>
</dbReference>
<accession>A0A212R318</accession>
<dbReference type="PANTHER" id="PTHR11728">
    <property type="entry name" value="GLYCEROL-3-PHOSPHATE DEHYDROGENASE"/>
    <property type="match status" value="1"/>
</dbReference>
<dbReference type="PRINTS" id="PR00077">
    <property type="entry name" value="GPDHDRGNASE"/>
</dbReference>
<evidence type="ECO:0000259" key="16">
    <source>
        <dbReference type="Pfam" id="PF07479"/>
    </source>
</evidence>
<dbReference type="OrthoDB" id="9812273at2"/>
<comment type="function">
    <text evidence="9">Catalyzes the reduction of the glycolytic intermediate dihydroxyacetone phosphate (DHAP) to sn-glycerol 3-phosphate (G3P), the key precursor for phospholipid synthesis.</text>
</comment>
<reference evidence="17 18" key="1">
    <citation type="submission" date="2017-06" db="EMBL/GenBank/DDBJ databases">
        <authorList>
            <person name="Kim H.J."/>
            <person name="Triplett B.A."/>
        </authorList>
    </citation>
    <scope>NUCLEOTIDE SEQUENCE [LARGE SCALE GENOMIC DNA]</scope>
    <source>
        <strain evidence="17 18">B29T1</strain>
    </source>
</reference>
<keyword evidence="18" id="KW-1185">Reference proteome</keyword>
<dbReference type="GO" id="GO:0006650">
    <property type="term" value="P:glycerophospholipid metabolic process"/>
    <property type="evidence" value="ECO:0007669"/>
    <property type="project" value="UniProtKB-UniRule"/>
</dbReference>
<feature type="binding site" evidence="9">
    <location>
        <position position="273"/>
    </location>
    <ligand>
        <name>NADPH</name>
        <dbReference type="ChEBI" id="CHEBI:57783"/>
    </ligand>
</feature>
<dbReference type="GO" id="GO:0141152">
    <property type="term" value="F:glycerol-3-phosphate dehydrogenase (NAD+) activity"/>
    <property type="evidence" value="ECO:0007669"/>
    <property type="project" value="RHEA"/>
</dbReference>
<evidence type="ECO:0000256" key="2">
    <source>
        <dbReference type="ARBA" id="ARBA00022516"/>
    </source>
</evidence>
<gene>
    <name evidence="9" type="primary">gpsA</name>
    <name evidence="17" type="ORF">SAMN07250955_10597</name>
</gene>
<dbReference type="InterPro" id="IPR006168">
    <property type="entry name" value="G3P_DH_NAD-dep"/>
</dbReference>
<comment type="subcellular location">
    <subcellularLocation>
        <location evidence="9">Cytoplasm</location>
    </subcellularLocation>
</comment>
<evidence type="ECO:0000256" key="9">
    <source>
        <dbReference type="HAMAP-Rule" id="MF_00394"/>
    </source>
</evidence>
<evidence type="ECO:0000256" key="5">
    <source>
        <dbReference type="ARBA" id="ARBA00023027"/>
    </source>
</evidence>
<protein>
    <recommendedName>
        <fullName evidence="9">Glycerol-3-phosphate dehydrogenase [NAD(P)+]</fullName>
        <ecNumber evidence="9">1.1.1.94</ecNumber>
    </recommendedName>
    <alternativeName>
        <fullName evidence="9">NAD(P)(+)-dependent glycerol-3-phosphate dehydrogenase</fullName>
    </alternativeName>
    <alternativeName>
        <fullName evidence="9">NAD(P)H-dependent dihydroxyacetone-phosphate reductase</fullName>
    </alternativeName>
</protein>
<evidence type="ECO:0000259" key="15">
    <source>
        <dbReference type="Pfam" id="PF01210"/>
    </source>
</evidence>
<dbReference type="GO" id="GO:0046168">
    <property type="term" value="P:glycerol-3-phosphate catabolic process"/>
    <property type="evidence" value="ECO:0007669"/>
    <property type="project" value="InterPro"/>
</dbReference>
<evidence type="ECO:0000256" key="14">
    <source>
        <dbReference type="RuleBase" id="RU000439"/>
    </source>
</evidence>
<feature type="binding site" evidence="9">
    <location>
        <position position="238"/>
    </location>
    <ligand>
        <name>sn-glycerol 3-phosphate</name>
        <dbReference type="ChEBI" id="CHEBI:57597"/>
    </ligand>
</feature>
<evidence type="ECO:0000256" key="12">
    <source>
        <dbReference type="PIRSR" id="PIRSR000114-3"/>
    </source>
</evidence>
<dbReference type="Gene3D" id="1.10.1040.10">
    <property type="entry name" value="N-(1-d-carboxylethyl)-l-norvaline Dehydrogenase, domain 2"/>
    <property type="match status" value="1"/>
</dbReference>
<name>A0A212R318_9PROT</name>
<evidence type="ECO:0000313" key="17">
    <source>
        <dbReference type="EMBL" id="SNB66390.1"/>
    </source>
</evidence>
<dbReference type="Pfam" id="PF07479">
    <property type="entry name" value="NAD_Gly3P_dh_C"/>
    <property type="match status" value="1"/>
</dbReference>
<dbReference type="GO" id="GO:0141153">
    <property type="term" value="F:glycerol-3-phosphate dehydrogenase (NADP+) activity"/>
    <property type="evidence" value="ECO:0007669"/>
    <property type="project" value="RHEA"/>
</dbReference>
<keyword evidence="3 9" id="KW-0521">NADP</keyword>
<dbReference type="InterPro" id="IPR013328">
    <property type="entry name" value="6PGD_dom2"/>
</dbReference>
<dbReference type="Pfam" id="PF01210">
    <property type="entry name" value="NAD_Gly3P_dh_N"/>
    <property type="match status" value="1"/>
</dbReference>
<dbReference type="Gene3D" id="3.40.50.720">
    <property type="entry name" value="NAD(P)-binding Rossmann-like Domain"/>
    <property type="match status" value="1"/>
</dbReference>
<feature type="binding site" evidence="9">
    <location>
        <position position="249"/>
    </location>
    <ligand>
        <name>sn-glycerol 3-phosphate</name>
        <dbReference type="ChEBI" id="CHEBI:57597"/>
    </ligand>
</feature>
<dbReference type="InterPro" id="IPR011128">
    <property type="entry name" value="G3P_DH_NAD-dep_N"/>
</dbReference>
<organism evidence="17 18">
    <name type="scientific">Arboricoccus pini</name>
    <dbReference type="NCBI Taxonomy" id="1963835"/>
    <lineage>
        <taxon>Bacteria</taxon>
        <taxon>Pseudomonadati</taxon>
        <taxon>Pseudomonadota</taxon>
        <taxon>Alphaproteobacteria</taxon>
        <taxon>Geminicoccales</taxon>
        <taxon>Geminicoccaceae</taxon>
        <taxon>Arboricoccus</taxon>
    </lineage>
</organism>
<evidence type="ECO:0000256" key="1">
    <source>
        <dbReference type="ARBA" id="ARBA00011009"/>
    </source>
</evidence>
<evidence type="ECO:0000256" key="13">
    <source>
        <dbReference type="RuleBase" id="RU000437"/>
    </source>
</evidence>
<dbReference type="InterPro" id="IPR036291">
    <property type="entry name" value="NAD(P)-bd_dom_sf"/>
</dbReference>
<keyword evidence="5 9" id="KW-0520">NAD</keyword>
<evidence type="ECO:0000256" key="4">
    <source>
        <dbReference type="ARBA" id="ARBA00023002"/>
    </source>
</evidence>
<feature type="binding site" evidence="11">
    <location>
        <position position="102"/>
    </location>
    <ligand>
        <name>substrate</name>
    </ligand>
</feature>
<feature type="binding site" evidence="9">
    <location>
        <position position="12"/>
    </location>
    <ligand>
        <name>NADPH</name>
        <dbReference type="ChEBI" id="CHEBI:57783"/>
    </ligand>
</feature>
<comment type="similarity">
    <text evidence="1 9 13">Belongs to the NAD-dependent glycerol-3-phosphate dehydrogenase family.</text>
</comment>
<dbReference type="HAMAP" id="MF_00394">
    <property type="entry name" value="NAD_Glyc3P_dehydrog"/>
    <property type="match status" value="1"/>
</dbReference>
<dbReference type="FunFam" id="1.10.1040.10:FF:000001">
    <property type="entry name" value="Glycerol-3-phosphate dehydrogenase [NAD(P)+]"/>
    <property type="match status" value="1"/>
</dbReference>
<sequence>MAKIAVVGGGAWGTALAQTAARADNSVIWWMRDTEQASDVRRTRENRRRMPGLTLDRRITIAAAIQDFHAADCILVAVPAQALRELCRLLPTGTSSLVICAKGLERPSGARLSEVARALNPTRRIAVLSGPAFAAEVALEKPSAVTLAAESIEDAAHIAHLLKTPAFRLYPSDDVAGVEIAGAMKNVIAIAAGICMGKELGENARAALITRGLAEIGRLAAAIGGRPTTLLGLAGLGDLMLTATSLTSRNTRLGYELATGGERKNLLGPSHALAEGVWTAGAAMALAAKLKVDLPITDAVDRIVKNEVTIERAIEQLLDRPAPSRE</sequence>
<evidence type="ECO:0000256" key="6">
    <source>
        <dbReference type="ARBA" id="ARBA00023098"/>
    </source>
</evidence>
<evidence type="ECO:0000256" key="11">
    <source>
        <dbReference type="PIRSR" id="PIRSR000114-2"/>
    </source>
</evidence>
<dbReference type="InterPro" id="IPR008927">
    <property type="entry name" value="6-PGluconate_DH-like_C_sf"/>
</dbReference>
<dbReference type="GO" id="GO:0051287">
    <property type="term" value="F:NAD binding"/>
    <property type="evidence" value="ECO:0007669"/>
    <property type="project" value="InterPro"/>
</dbReference>